<dbReference type="InterPro" id="IPR013653">
    <property type="entry name" value="GCN5-like_dom"/>
</dbReference>
<dbReference type="SUPFAM" id="SSF55729">
    <property type="entry name" value="Acyl-CoA N-acyltransferases (Nat)"/>
    <property type="match status" value="1"/>
</dbReference>
<reference evidence="5" key="1">
    <citation type="submission" date="2023-07" db="EMBL/GenBank/DDBJ databases">
        <title>Genome sequencing of Purple Non-Sulfur Bacteria from various extreme environments.</title>
        <authorList>
            <person name="Mayer M."/>
        </authorList>
    </citation>
    <scope>NUCLEOTIDE SEQUENCE [LARGE SCALE GENOMIC DNA]</scope>
    <source>
        <strain evidence="5">DSM 17935</strain>
    </source>
</reference>
<dbReference type="PANTHER" id="PTHR43420">
    <property type="entry name" value="ACETYLTRANSFERASE"/>
    <property type="match status" value="1"/>
</dbReference>
<dbReference type="CDD" id="cd04301">
    <property type="entry name" value="NAT_SF"/>
    <property type="match status" value="1"/>
</dbReference>
<protein>
    <submittedName>
        <fullName evidence="4">GNAT family acetyltransferase</fullName>
    </submittedName>
</protein>
<dbReference type="Gene3D" id="3.40.630.30">
    <property type="match status" value="1"/>
</dbReference>
<evidence type="ECO:0000256" key="1">
    <source>
        <dbReference type="ARBA" id="ARBA00022679"/>
    </source>
</evidence>
<proteinExistence type="predicted"/>
<evidence type="ECO:0000313" key="5">
    <source>
        <dbReference type="Proteomes" id="UP001209755"/>
    </source>
</evidence>
<name>A0ABT3HCY4_9HYPH</name>
<dbReference type="PROSITE" id="PS51186">
    <property type="entry name" value="GNAT"/>
    <property type="match status" value="1"/>
</dbReference>
<dbReference type="RefSeq" id="WP_264601855.1">
    <property type="nucleotide sequence ID" value="NZ_JAOQNS010000006.1"/>
</dbReference>
<evidence type="ECO:0000256" key="2">
    <source>
        <dbReference type="ARBA" id="ARBA00023315"/>
    </source>
</evidence>
<dbReference type="EMBL" id="JAOQNS010000006">
    <property type="protein sequence ID" value="MCW2308242.1"/>
    <property type="molecule type" value="Genomic_DNA"/>
</dbReference>
<evidence type="ECO:0000259" key="3">
    <source>
        <dbReference type="PROSITE" id="PS51186"/>
    </source>
</evidence>
<comment type="caution">
    <text evidence="4">The sequence shown here is derived from an EMBL/GenBank/DDBJ whole genome shotgun (WGS) entry which is preliminary data.</text>
</comment>
<gene>
    <name evidence="4" type="ORF">M2319_002581</name>
</gene>
<dbReference type="InterPro" id="IPR000182">
    <property type="entry name" value="GNAT_dom"/>
</dbReference>
<dbReference type="PANTHER" id="PTHR43420:SF12">
    <property type="entry name" value="N-ACETYLTRANSFERASE DOMAIN-CONTAINING PROTEIN"/>
    <property type="match status" value="1"/>
</dbReference>
<dbReference type="Proteomes" id="UP001209755">
    <property type="component" value="Unassembled WGS sequence"/>
</dbReference>
<sequence>MDDLDLPVRASLWSDQADLSEGGDLARRYRPDVNLFAATRDDSPSALQALADLVAPGEKVFMLQAPEVVVPDGLAVELAAPGVQMVLTRPVSPPDRTGIDVVGAADAAEMLALATLTKPGPFLAGTHLMGRFLGIRIGGRLAAMAGVRMRFPGHVEVSGVCTHPDFQGRGLGRRLSAAIAEDIAAGGSTPFLHAWASNDAAISLYRSLGFELRREMNVAVLVRAE</sequence>
<evidence type="ECO:0000313" key="4">
    <source>
        <dbReference type="EMBL" id="MCW2308242.1"/>
    </source>
</evidence>
<dbReference type="InterPro" id="IPR050680">
    <property type="entry name" value="YpeA/RimI_acetyltransf"/>
</dbReference>
<keyword evidence="2" id="KW-0012">Acyltransferase</keyword>
<keyword evidence="1" id="KW-0808">Transferase</keyword>
<organism evidence="4 5">
    <name type="scientific">Rhodobium gokarnense</name>
    <dbReference type="NCBI Taxonomy" id="364296"/>
    <lineage>
        <taxon>Bacteria</taxon>
        <taxon>Pseudomonadati</taxon>
        <taxon>Pseudomonadota</taxon>
        <taxon>Alphaproteobacteria</taxon>
        <taxon>Hyphomicrobiales</taxon>
        <taxon>Rhodobiaceae</taxon>
        <taxon>Rhodobium</taxon>
    </lineage>
</organism>
<feature type="domain" description="N-acetyltransferase" evidence="3">
    <location>
        <begin position="86"/>
        <end position="225"/>
    </location>
</feature>
<dbReference type="InterPro" id="IPR016181">
    <property type="entry name" value="Acyl_CoA_acyltransferase"/>
</dbReference>
<accession>A0ABT3HCY4</accession>
<keyword evidence="5" id="KW-1185">Reference proteome</keyword>
<dbReference type="Pfam" id="PF08445">
    <property type="entry name" value="FR47"/>
    <property type="match status" value="1"/>
</dbReference>